<keyword evidence="6" id="KW-0732">Signal</keyword>
<gene>
    <name evidence="8" type="ORF">LTRI10_LOCUS33781</name>
</gene>
<evidence type="ECO:0000256" key="5">
    <source>
        <dbReference type="SAM" id="Phobius"/>
    </source>
</evidence>
<keyword evidence="2 4" id="KW-0863">Zinc-finger</keyword>
<keyword evidence="9" id="KW-1185">Reference proteome</keyword>
<evidence type="ECO:0000256" key="3">
    <source>
        <dbReference type="ARBA" id="ARBA00022833"/>
    </source>
</evidence>
<feature type="domain" description="GRF-type" evidence="7">
    <location>
        <begin position="2"/>
        <end position="48"/>
    </location>
</feature>
<dbReference type="GO" id="GO:0008270">
    <property type="term" value="F:zinc ion binding"/>
    <property type="evidence" value="ECO:0007669"/>
    <property type="project" value="UniProtKB-KW"/>
</dbReference>
<evidence type="ECO:0000256" key="6">
    <source>
        <dbReference type="SAM" id="SignalP"/>
    </source>
</evidence>
<evidence type="ECO:0000259" key="7">
    <source>
        <dbReference type="PROSITE" id="PS51999"/>
    </source>
</evidence>
<feature type="transmembrane region" description="Helical" evidence="5">
    <location>
        <begin position="122"/>
        <end position="139"/>
    </location>
</feature>
<evidence type="ECO:0000256" key="4">
    <source>
        <dbReference type="PROSITE-ProRule" id="PRU01343"/>
    </source>
</evidence>
<keyword evidence="1" id="KW-0479">Metal-binding</keyword>
<evidence type="ECO:0000313" key="9">
    <source>
        <dbReference type="Proteomes" id="UP001497516"/>
    </source>
</evidence>
<feature type="signal peptide" evidence="6">
    <location>
        <begin position="1"/>
        <end position="19"/>
    </location>
</feature>
<feature type="chain" id="PRO_5043763354" description="GRF-type domain-containing protein" evidence="6">
    <location>
        <begin position="20"/>
        <end position="140"/>
    </location>
</feature>
<dbReference type="PROSITE" id="PS51999">
    <property type="entry name" value="ZF_GRF"/>
    <property type="match status" value="1"/>
</dbReference>
<keyword evidence="5" id="KW-1133">Transmembrane helix</keyword>
<organism evidence="8 9">
    <name type="scientific">Linum trigynum</name>
    <dbReference type="NCBI Taxonomy" id="586398"/>
    <lineage>
        <taxon>Eukaryota</taxon>
        <taxon>Viridiplantae</taxon>
        <taxon>Streptophyta</taxon>
        <taxon>Embryophyta</taxon>
        <taxon>Tracheophyta</taxon>
        <taxon>Spermatophyta</taxon>
        <taxon>Magnoliopsida</taxon>
        <taxon>eudicotyledons</taxon>
        <taxon>Gunneridae</taxon>
        <taxon>Pentapetalae</taxon>
        <taxon>rosids</taxon>
        <taxon>fabids</taxon>
        <taxon>Malpighiales</taxon>
        <taxon>Linaceae</taxon>
        <taxon>Linum</taxon>
    </lineage>
</organism>
<keyword evidence="5" id="KW-0472">Membrane</keyword>
<evidence type="ECO:0000256" key="1">
    <source>
        <dbReference type="ARBA" id="ARBA00022723"/>
    </source>
</evidence>
<dbReference type="InterPro" id="IPR010666">
    <property type="entry name" value="Znf_GRF"/>
</dbReference>
<evidence type="ECO:0000256" key="2">
    <source>
        <dbReference type="ARBA" id="ARBA00022771"/>
    </source>
</evidence>
<protein>
    <recommendedName>
        <fullName evidence="7">GRF-type domain-containing protein</fullName>
    </recommendedName>
</protein>
<dbReference type="Proteomes" id="UP001497516">
    <property type="component" value="Chromosome 6"/>
</dbReference>
<dbReference type="AlphaFoldDB" id="A0AAV2F569"/>
<proteinExistence type="predicted"/>
<dbReference type="EMBL" id="OZ034819">
    <property type="protein sequence ID" value="CAL1393187.1"/>
    <property type="molecule type" value="Genomic_DNA"/>
</dbReference>
<evidence type="ECO:0000313" key="8">
    <source>
        <dbReference type="EMBL" id="CAL1393187.1"/>
    </source>
</evidence>
<keyword evidence="5" id="KW-0812">Transmembrane</keyword>
<keyword evidence="3" id="KW-0862">Zinc</keyword>
<name>A0AAV2F569_9ROSI</name>
<sequence>MCLGAFITVQLLFFVSGTGRNFGREFYRCPFWKEETVDCKYFVSVDQYCPGREEDIVQALSAENDDLKKKTSSLSMRLTAGEDKGEQRKKAKHCFCHDLAELKEENVRLSRELKVVGTKLSFVSYVLIVVGLTMLFVWFH</sequence>
<accession>A0AAV2F569</accession>
<reference evidence="8 9" key="1">
    <citation type="submission" date="2024-04" db="EMBL/GenBank/DDBJ databases">
        <authorList>
            <person name="Fracassetti M."/>
        </authorList>
    </citation>
    <scope>NUCLEOTIDE SEQUENCE [LARGE SCALE GENOMIC DNA]</scope>
</reference>